<accession>A0ABW2BTJ4</accession>
<organism evidence="2 3">
    <name type="scientific">Haloechinothrix salitolerans</name>
    <dbReference type="NCBI Taxonomy" id="926830"/>
    <lineage>
        <taxon>Bacteria</taxon>
        <taxon>Bacillati</taxon>
        <taxon>Actinomycetota</taxon>
        <taxon>Actinomycetes</taxon>
        <taxon>Pseudonocardiales</taxon>
        <taxon>Pseudonocardiaceae</taxon>
        <taxon>Haloechinothrix</taxon>
    </lineage>
</organism>
<proteinExistence type="predicted"/>
<protein>
    <submittedName>
        <fullName evidence="2">Type VII secretion target</fullName>
    </submittedName>
</protein>
<evidence type="ECO:0000313" key="3">
    <source>
        <dbReference type="Proteomes" id="UP001596337"/>
    </source>
</evidence>
<dbReference type="Proteomes" id="UP001596337">
    <property type="component" value="Unassembled WGS sequence"/>
</dbReference>
<keyword evidence="3" id="KW-1185">Reference proteome</keyword>
<dbReference type="EMBL" id="JBHSXX010000001">
    <property type="protein sequence ID" value="MFC6865865.1"/>
    <property type="molecule type" value="Genomic_DNA"/>
</dbReference>
<name>A0ABW2BTJ4_9PSEU</name>
<reference evidence="3" key="1">
    <citation type="journal article" date="2019" name="Int. J. Syst. Evol. Microbiol.">
        <title>The Global Catalogue of Microorganisms (GCM) 10K type strain sequencing project: providing services to taxonomists for standard genome sequencing and annotation.</title>
        <authorList>
            <consortium name="The Broad Institute Genomics Platform"/>
            <consortium name="The Broad Institute Genome Sequencing Center for Infectious Disease"/>
            <person name="Wu L."/>
            <person name="Ma J."/>
        </authorList>
    </citation>
    <scope>NUCLEOTIDE SEQUENCE [LARGE SCALE GENOMIC DNA]</scope>
    <source>
        <strain evidence="3">KCTC 32255</strain>
    </source>
</reference>
<comment type="caution">
    <text evidence="2">The sequence shown here is derived from an EMBL/GenBank/DDBJ whole genome shotgun (WGS) entry which is preliminary data.</text>
</comment>
<feature type="region of interest" description="Disordered" evidence="1">
    <location>
        <begin position="1"/>
        <end position="20"/>
    </location>
</feature>
<gene>
    <name evidence="2" type="ORF">ACFQGD_01755</name>
</gene>
<sequence length="136" mass="14479">MSTSSEQDSGAGATPLAGIGGTTLAASGTTRLTVDPDQVLAAAKIVSDQADELSAALIEHELAMRIDPPSENQVSGYVAEAWNAAVVDNDDSQLARAKAYLRTLHQLALRLREAAERYQLDDAESAAAFEDRRAHW</sequence>
<evidence type="ECO:0000256" key="1">
    <source>
        <dbReference type="SAM" id="MobiDB-lite"/>
    </source>
</evidence>
<evidence type="ECO:0000313" key="2">
    <source>
        <dbReference type="EMBL" id="MFC6865865.1"/>
    </source>
</evidence>
<dbReference type="RefSeq" id="WP_345402725.1">
    <property type="nucleotide sequence ID" value="NZ_BAABLA010000111.1"/>
</dbReference>